<keyword evidence="3" id="KW-1185">Reference proteome</keyword>
<proteinExistence type="predicted"/>
<evidence type="ECO:0000256" key="1">
    <source>
        <dbReference type="SAM" id="Phobius"/>
    </source>
</evidence>
<evidence type="ECO:0008006" key="4">
    <source>
        <dbReference type="Google" id="ProtNLM"/>
    </source>
</evidence>
<dbReference type="Proteomes" id="UP000551878">
    <property type="component" value="Unassembled WGS sequence"/>
</dbReference>
<evidence type="ECO:0000313" key="3">
    <source>
        <dbReference type="Proteomes" id="UP000551878"/>
    </source>
</evidence>
<comment type="caution">
    <text evidence="2">The sequence shown here is derived from an EMBL/GenBank/DDBJ whole genome shotgun (WGS) entry which is preliminary data.</text>
</comment>
<keyword evidence="1" id="KW-1133">Transmembrane helix</keyword>
<dbReference type="EMBL" id="JACHHB010000001">
    <property type="protein sequence ID" value="MBB5171946.1"/>
    <property type="molecule type" value="Genomic_DNA"/>
</dbReference>
<dbReference type="RefSeq" id="WP_184662436.1">
    <property type="nucleotide sequence ID" value="NZ_JACHHB010000001.1"/>
</dbReference>
<accession>A0A840QKE1</accession>
<evidence type="ECO:0000313" key="2">
    <source>
        <dbReference type="EMBL" id="MBB5171946.1"/>
    </source>
</evidence>
<keyword evidence="1" id="KW-0472">Membrane</keyword>
<organism evidence="2 3">
    <name type="scientific">Texcoconibacillus texcoconensis</name>
    <dbReference type="NCBI Taxonomy" id="1095777"/>
    <lineage>
        <taxon>Bacteria</taxon>
        <taxon>Bacillati</taxon>
        <taxon>Bacillota</taxon>
        <taxon>Bacilli</taxon>
        <taxon>Bacillales</taxon>
        <taxon>Bacillaceae</taxon>
        <taxon>Texcoconibacillus</taxon>
    </lineage>
</organism>
<feature type="transmembrane region" description="Helical" evidence="1">
    <location>
        <begin position="66"/>
        <end position="86"/>
    </location>
</feature>
<gene>
    <name evidence="2" type="ORF">HNQ41_000086</name>
</gene>
<dbReference type="AlphaFoldDB" id="A0A840QKE1"/>
<protein>
    <recommendedName>
        <fullName evidence="4">DUF3784 domain-containing protein</fullName>
    </recommendedName>
</protein>
<sequence>MKYLMNYGFLLFTIVLTFLGYLKLINSVENGRNLANEYLRKSMGGSMDSDNFRIITEGYILSNVTLGGVMFFVGLSSFCFCIYKIFKEFS</sequence>
<keyword evidence="1" id="KW-0812">Transmembrane</keyword>
<reference evidence="2 3" key="1">
    <citation type="submission" date="2020-08" db="EMBL/GenBank/DDBJ databases">
        <title>Genomic Encyclopedia of Type Strains, Phase IV (KMG-IV): sequencing the most valuable type-strain genomes for metagenomic binning, comparative biology and taxonomic classification.</title>
        <authorList>
            <person name="Goeker M."/>
        </authorList>
    </citation>
    <scope>NUCLEOTIDE SEQUENCE [LARGE SCALE GENOMIC DNA]</scope>
    <source>
        <strain evidence="2 3">DSM 24696</strain>
    </source>
</reference>
<name>A0A840QKE1_9BACI</name>